<evidence type="ECO:0000313" key="12">
    <source>
        <dbReference type="EMBL" id="KAH6653796.1"/>
    </source>
</evidence>
<dbReference type="PANTHER" id="PTHR32361">
    <property type="entry name" value="FERRIC/CUPRIC REDUCTASE TRANSMEMBRANE COMPONENT"/>
    <property type="match status" value="1"/>
</dbReference>
<keyword evidence="9 10" id="KW-0472">Membrane</keyword>
<reference evidence="12" key="1">
    <citation type="journal article" date="2021" name="Nat. Commun.">
        <title>Genetic determinants of endophytism in the Arabidopsis root mycobiome.</title>
        <authorList>
            <person name="Mesny F."/>
            <person name="Miyauchi S."/>
            <person name="Thiergart T."/>
            <person name="Pickel B."/>
            <person name="Atanasova L."/>
            <person name="Karlsson M."/>
            <person name="Huettel B."/>
            <person name="Barry K.W."/>
            <person name="Haridas S."/>
            <person name="Chen C."/>
            <person name="Bauer D."/>
            <person name="Andreopoulos W."/>
            <person name="Pangilinan J."/>
            <person name="LaButti K."/>
            <person name="Riley R."/>
            <person name="Lipzen A."/>
            <person name="Clum A."/>
            <person name="Drula E."/>
            <person name="Henrissat B."/>
            <person name="Kohler A."/>
            <person name="Grigoriev I.V."/>
            <person name="Martin F.M."/>
            <person name="Hacquard S."/>
        </authorList>
    </citation>
    <scope>NUCLEOTIDE SEQUENCE</scope>
    <source>
        <strain evidence="12">MPI-SDFR-AT-0073</strain>
    </source>
</reference>
<gene>
    <name evidence="12" type="ORF">BKA67DRAFT_690915</name>
</gene>
<proteinExistence type="inferred from homology"/>
<accession>A0A9P8ZY92</accession>
<dbReference type="InterPro" id="IPR039261">
    <property type="entry name" value="FNR_nucleotide-bd"/>
</dbReference>
<dbReference type="GO" id="GO:0006826">
    <property type="term" value="P:iron ion transport"/>
    <property type="evidence" value="ECO:0007669"/>
    <property type="project" value="TreeGrafter"/>
</dbReference>
<dbReference type="Gene3D" id="3.40.50.80">
    <property type="entry name" value="Nucleotide-binding domain of ferredoxin-NADP reductase (FNR) module"/>
    <property type="match status" value="1"/>
</dbReference>
<dbReference type="Pfam" id="PF01794">
    <property type="entry name" value="Ferric_reduct"/>
    <property type="match status" value="1"/>
</dbReference>
<dbReference type="Proteomes" id="UP000758603">
    <property type="component" value="Unassembled WGS sequence"/>
</dbReference>
<dbReference type="AlphaFoldDB" id="A0A9P8ZY92"/>
<dbReference type="CDD" id="cd06186">
    <property type="entry name" value="NOX_Duox_like_FAD_NADP"/>
    <property type="match status" value="1"/>
</dbReference>
<dbReference type="SUPFAM" id="SSF52343">
    <property type="entry name" value="Ferredoxin reductase-like, C-terminal NADP-linked domain"/>
    <property type="match status" value="1"/>
</dbReference>
<dbReference type="GO" id="GO:0000293">
    <property type="term" value="F:ferric-chelate reductase activity"/>
    <property type="evidence" value="ECO:0007669"/>
    <property type="project" value="UniProtKB-ARBA"/>
</dbReference>
<feature type="transmembrane region" description="Helical" evidence="10">
    <location>
        <begin position="32"/>
        <end position="52"/>
    </location>
</feature>
<dbReference type="GO" id="GO:0015677">
    <property type="term" value="P:copper ion import"/>
    <property type="evidence" value="ECO:0007669"/>
    <property type="project" value="TreeGrafter"/>
</dbReference>
<dbReference type="PANTHER" id="PTHR32361:SF28">
    <property type="entry name" value="FRP1P"/>
    <property type="match status" value="1"/>
</dbReference>
<dbReference type="SFLD" id="SFLDS00052">
    <property type="entry name" value="Ferric_Reductase_Domain"/>
    <property type="match status" value="1"/>
</dbReference>
<feature type="transmembrane region" description="Helical" evidence="10">
    <location>
        <begin position="210"/>
        <end position="234"/>
    </location>
</feature>
<organism evidence="12 13">
    <name type="scientific">Truncatella angustata</name>
    <dbReference type="NCBI Taxonomy" id="152316"/>
    <lineage>
        <taxon>Eukaryota</taxon>
        <taxon>Fungi</taxon>
        <taxon>Dikarya</taxon>
        <taxon>Ascomycota</taxon>
        <taxon>Pezizomycotina</taxon>
        <taxon>Sordariomycetes</taxon>
        <taxon>Xylariomycetidae</taxon>
        <taxon>Amphisphaeriales</taxon>
        <taxon>Sporocadaceae</taxon>
        <taxon>Truncatella</taxon>
    </lineage>
</organism>
<evidence type="ECO:0000256" key="4">
    <source>
        <dbReference type="ARBA" id="ARBA00022692"/>
    </source>
</evidence>
<comment type="caution">
    <text evidence="12">The sequence shown here is derived from an EMBL/GenBank/DDBJ whole genome shotgun (WGS) entry which is preliminary data.</text>
</comment>
<evidence type="ECO:0000256" key="2">
    <source>
        <dbReference type="ARBA" id="ARBA00006278"/>
    </source>
</evidence>
<dbReference type="GO" id="GO:0006879">
    <property type="term" value="P:intracellular iron ion homeostasis"/>
    <property type="evidence" value="ECO:0007669"/>
    <property type="project" value="TreeGrafter"/>
</dbReference>
<evidence type="ECO:0000256" key="8">
    <source>
        <dbReference type="ARBA" id="ARBA00023065"/>
    </source>
</evidence>
<feature type="transmembrane region" description="Helical" evidence="10">
    <location>
        <begin position="241"/>
        <end position="261"/>
    </location>
</feature>
<keyword evidence="6 10" id="KW-1133">Transmembrane helix</keyword>
<dbReference type="GeneID" id="70138044"/>
<dbReference type="RefSeq" id="XP_045958066.1">
    <property type="nucleotide sequence ID" value="XM_046109153.1"/>
</dbReference>
<dbReference type="InterPro" id="IPR017927">
    <property type="entry name" value="FAD-bd_FR_type"/>
</dbReference>
<keyword evidence="3" id="KW-0813">Transport</keyword>
<dbReference type="InterPro" id="IPR013130">
    <property type="entry name" value="Fe3_Rdtase_TM_dom"/>
</dbReference>
<evidence type="ECO:0000256" key="1">
    <source>
        <dbReference type="ARBA" id="ARBA00004141"/>
    </source>
</evidence>
<dbReference type="OrthoDB" id="10006946at2759"/>
<keyword evidence="7" id="KW-0560">Oxidoreductase</keyword>
<dbReference type="GO" id="GO:0005886">
    <property type="term" value="C:plasma membrane"/>
    <property type="evidence" value="ECO:0007669"/>
    <property type="project" value="TreeGrafter"/>
</dbReference>
<dbReference type="InterPro" id="IPR013112">
    <property type="entry name" value="FAD-bd_8"/>
</dbReference>
<evidence type="ECO:0000259" key="11">
    <source>
        <dbReference type="PROSITE" id="PS51384"/>
    </source>
</evidence>
<feature type="domain" description="FAD-binding FR-type" evidence="11">
    <location>
        <begin position="254"/>
        <end position="402"/>
    </location>
</feature>
<evidence type="ECO:0000256" key="9">
    <source>
        <dbReference type="ARBA" id="ARBA00023136"/>
    </source>
</evidence>
<feature type="transmembrane region" description="Helical" evidence="10">
    <location>
        <begin position="177"/>
        <end position="198"/>
    </location>
</feature>
<protein>
    <submittedName>
        <fullName evidence="12">Ferric reductase like transmembrane component</fullName>
    </submittedName>
</protein>
<dbReference type="Pfam" id="PF08022">
    <property type="entry name" value="FAD_binding_8"/>
    <property type="match status" value="1"/>
</dbReference>
<dbReference type="SFLD" id="SFLDG01168">
    <property type="entry name" value="Ferric_reductase_subgroup_(FRE"/>
    <property type="match status" value="1"/>
</dbReference>
<evidence type="ECO:0000256" key="10">
    <source>
        <dbReference type="SAM" id="Phobius"/>
    </source>
</evidence>
<name>A0A9P8ZY92_9PEZI</name>
<keyword evidence="8" id="KW-0406">Ion transport</keyword>
<evidence type="ECO:0000313" key="13">
    <source>
        <dbReference type="Proteomes" id="UP000758603"/>
    </source>
</evidence>
<keyword evidence="4 10" id="KW-0812">Transmembrane</keyword>
<evidence type="ECO:0000256" key="7">
    <source>
        <dbReference type="ARBA" id="ARBA00023002"/>
    </source>
</evidence>
<dbReference type="InterPro" id="IPR051410">
    <property type="entry name" value="Ferric/Cupric_Reductase"/>
</dbReference>
<dbReference type="Pfam" id="PF08030">
    <property type="entry name" value="NAD_binding_6"/>
    <property type="match status" value="1"/>
</dbReference>
<sequence>MMDWPWDFLTLSDAEKQARRVSLDRHAGYSQLSALVPIVLFFLVRFVSWLTAKYAARKPTYDAVPGSPVAKYKREHTSNFWSATARRISWWLKDDVVFAGQSLGRRDTLLYGTAYTFWLLFLCCQGTGRDYFHLTKRFGAVATAQFPIQYLLSLKYINPVAFALKSSHEEVNRWHRVLGRIVYFLLCLHGALYTNYYIQTGVLTQKLTSSRVAILGLSALLGMTILMTTSLSFIRNYSYRVFFIVHLAVALALPPFIWFHVHHARVYMAESLVVFIIDLAARKLTTTTAPATLELIHGTDLIKINIKTTQKFVSRFADFPGSHVYVNIPVASRSGSFKMLYEFMFNPFTVAAVSEESQELTLVARKLKGPISHAFDNLARISASGSNAPLSIEGPYGSSKYFADLVGVKADRILFVAGGVGATFIMPIYQYIATENPAARIDLVWAVREAGEATWATTGNEKSILDDDRVQLYLTGNVFNSASRIADDEVEMDNLHRDTMRNKHMPNQSTKRPDLKKIVDDVFRQGQEDRVAVLVCGSEAMARELRGYVGAWVRKGREVWWHNENFSW</sequence>
<comment type="subcellular location">
    <subcellularLocation>
        <location evidence="1">Membrane</location>
        <topology evidence="1">Multi-pass membrane protein</topology>
    </subcellularLocation>
</comment>
<keyword evidence="13" id="KW-1185">Reference proteome</keyword>
<evidence type="ECO:0000256" key="3">
    <source>
        <dbReference type="ARBA" id="ARBA00022448"/>
    </source>
</evidence>
<evidence type="ECO:0000256" key="5">
    <source>
        <dbReference type="ARBA" id="ARBA00022982"/>
    </source>
</evidence>
<evidence type="ECO:0000256" key="6">
    <source>
        <dbReference type="ARBA" id="ARBA00022989"/>
    </source>
</evidence>
<keyword evidence="5" id="KW-0249">Electron transport</keyword>
<dbReference type="EMBL" id="JAGPXC010000004">
    <property type="protein sequence ID" value="KAH6653796.1"/>
    <property type="molecule type" value="Genomic_DNA"/>
</dbReference>
<dbReference type="PROSITE" id="PS51384">
    <property type="entry name" value="FAD_FR"/>
    <property type="match status" value="1"/>
</dbReference>
<comment type="similarity">
    <text evidence="2">Belongs to the ferric reductase (FRE) family.</text>
</comment>
<dbReference type="InterPro" id="IPR013121">
    <property type="entry name" value="Fe_red_NAD-bd_6"/>
</dbReference>